<dbReference type="PRINTS" id="PR00326">
    <property type="entry name" value="GTP1OBG"/>
</dbReference>
<dbReference type="Pfam" id="PF01926">
    <property type="entry name" value="MMR_HSR1"/>
    <property type="match status" value="1"/>
</dbReference>
<keyword evidence="4 7" id="KW-0539">Nucleus</keyword>
<sequence>IIFIMSKNKKRKSQSTSSSSSNKKPSTSHSLSLKNRTSSKNTTGSINGAKIRSQSTVKRLQMYRGGKPKRDPSGRIVKKALYQESLPSGTQARVAPNRQWFNNSRVVTQNALQKFQEALSKTMADPYQVVMKQTQLPVTLLNEKAKQKRVHILDVEPFETIFGPKAQRKRPSNIPGGEDIEALMTHVEQKQSEYDQEKDLDLMREDDGVKPETINPLFKAGQSKRIWNELYKVIDSSDVVIQVLDARNPEGTRCRQVEAYLKKEKAHKQLIFVLNKCDLVPIWVTQRWVAILSRCHPTLAFHANMTKSFGKQALIQLLRQFSRLHQDKKQISVGFIGYPNVGKSSVINTLRSEKVCKVAPIAGETKVWQYITLMKRIFLIDCPGIVYPADDSETDIVLKGVVRIENVPQPEQYIDDLLKRVKHEYILKTYSIDEFSTTEEFLEKLARKMGKLLKGAEPDLPTVAKIVLNDFQRGKLPHYITPPEDPDRQDNDETKSEKEPMEQQQQEEEEEVEENKEEKTVKSKPKRETNKRKKTGSNFYETHNAKNRPGKRQHDESLNGAIDDRNGGNQKKKMKKR</sequence>
<dbReference type="Gene3D" id="1.10.1580.10">
    <property type="match status" value="1"/>
</dbReference>
<dbReference type="InterPro" id="IPR024929">
    <property type="entry name" value="GNL2_CP_dom"/>
</dbReference>
<comment type="caution">
    <text evidence="10">The sequence shown here is derived from an EMBL/GenBank/DDBJ whole genome shotgun (WGS) entry which is preliminary data.</text>
</comment>
<evidence type="ECO:0000256" key="7">
    <source>
        <dbReference type="RuleBase" id="RU364023"/>
    </source>
</evidence>
<feature type="compositionally biased region" description="Basic and acidic residues" evidence="8">
    <location>
        <begin position="485"/>
        <end position="501"/>
    </location>
</feature>
<dbReference type="FunFam" id="1.10.1580.10:FF:000001">
    <property type="entry name" value="Nucleolar GTP-binding protein 2"/>
    <property type="match status" value="1"/>
</dbReference>
<feature type="compositionally biased region" description="Low complexity" evidence="8">
    <location>
        <begin position="14"/>
        <end position="32"/>
    </location>
</feature>
<dbReference type="InterPro" id="IPR006073">
    <property type="entry name" value="GTP-bd"/>
</dbReference>
<evidence type="ECO:0000256" key="2">
    <source>
        <dbReference type="ARBA" id="ARBA00022741"/>
    </source>
</evidence>
<dbReference type="Gene3D" id="3.40.50.300">
    <property type="entry name" value="P-loop containing nucleotide triphosphate hydrolases"/>
    <property type="match status" value="1"/>
</dbReference>
<dbReference type="CDD" id="cd01858">
    <property type="entry name" value="NGP_1"/>
    <property type="match status" value="1"/>
</dbReference>
<feature type="region of interest" description="Disordered" evidence="8">
    <location>
        <begin position="1"/>
        <end position="74"/>
    </location>
</feature>
<keyword evidence="3 7" id="KW-0342">GTP-binding</keyword>
<evidence type="ECO:0000256" key="8">
    <source>
        <dbReference type="SAM" id="MobiDB-lite"/>
    </source>
</evidence>
<dbReference type="InterPro" id="IPR012971">
    <property type="entry name" value="NOG2_N_dom"/>
</dbReference>
<evidence type="ECO:0000256" key="3">
    <source>
        <dbReference type="ARBA" id="ARBA00023134"/>
    </source>
</evidence>
<feature type="compositionally biased region" description="Basic and acidic residues" evidence="8">
    <location>
        <begin position="552"/>
        <end position="566"/>
    </location>
</feature>
<accession>A0A819JG75</accession>
<feature type="compositionally biased region" description="Acidic residues" evidence="8">
    <location>
        <begin position="505"/>
        <end position="515"/>
    </location>
</feature>
<reference evidence="10" key="1">
    <citation type="submission" date="2021-02" db="EMBL/GenBank/DDBJ databases">
        <authorList>
            <person name="Nowell W R."/>
        </authorList>
    </citation>
    <scope>NUCLEOTIDE SEQUENCE</scope>
</reference>
<keyword evidence="2 7" id="KW-0547">Nucleotide-binding</keyword>
<evidence type="ECO:0000259" key="9">
    <source>
        <dbReference type="PROSITE" id="PS51721"/>
    </source>
</evidence>
<dbReference type="InterPro" id="IPR023179">
    <property type="entry name" value="GTP-bd_ortho_bundle_sf"/>
</dbReference>
<evidence type="ECO:0000256" key="1">
    <source>
        <dbReference type="ARBA" id="ARBA00004604"/>
    </source>
</evidence>
<feature type="compositionally biased region" description="Basic residues" evidence="8">
    <location>
        <begin position="522"/>
        <end position="535"/>
    </location>
</feature>
<protein>
    <recommendedName>
        <fullName evidence="7">Nucleolar GTP-binding protein 2</fullName>
    </recommendedName>
</protein>
<feature type="domain" description="CP-type G" evidence="9">
    <location>
        <begin position="227"/>
        <end position="388"/>
    </location>
</feature>
<dbReference type="InterPro" id="IPR050755">
    <property type="entry name" value="TRAFAC_YlqF/YawG_RiboMat"/>
</dbReference>
<dbReference type="PROSITE" id="PS51721">
    <property type="entry name" value="G_CP"/>
    <property type="match status" value="1"/>
</dbReference>
<dbReference type="InterPro" id="IPR027417">
    <property type="entry name" value="P-loop_NTPase"/>
</dbReference>
<evidence type="ECO:0000256" key="6">
    <source>
        <dbReference type="ARBA" id="ARBA00065814"/>
    </source>
</evidence>
<dbReference type="PANTHER" id="PTHR11089:SF9">
    <property type="entry name" value="NUCLEOLAR GTP-BINDING PROTEIN 2"/>
    <property type="match status" value="1"/>
</dbReference>
<dbReference type="EMBL" id="CAJOBF010001276">
    <property type="protein sequence ID" value="CAF3933022.1"/>
    <property type="molecule type" value="Genomic_DNA"/>
</dbReference>
<evidence type="ECO:0000313" key="10">
    <source>
        <dbReference type="EMBL" id="CAF3933022.1"/>
    </source>
</evidence>
<comment type="subunit">
    <text evidence="6">Interacts with LYAR and RPL23A. Interacts with the nuclear importin-beta receptor and, at a lower extent, with importin-alpha.</text>
</comment>
<dbReference type="GO" id="GO:0005730">
    <property type="term" value="C:nucleolus"/>
    <property type="evidence" value="ECO:0007669"/>
    <property type="project" value="UniProtKB-SubCell"/>
</dbReference>
<dbReference type="GO" id="GO:0005525">
    <property type="term" value="F:GTP binding"/>
    <property type="evidence" value="ECO:0007669"/>
    <property type="project" value="UniProtKB-KW"/>
</dbReference>
<dbReference type="SUPFAM" id="SSF52540">
    <property type="entry name" value="P-loop containing nucleoside triphosphate hydrolases"/>
    <property type="match status" value="1"/>
</dbReference>
<feature type="region of interest" description="Disordered" evidence="8">
    <location>
        <begin position="475"/>
        <end position="577"/>
    </location>
</feature>
<comment type="function">
    <text evidence="5">GTPase that associates with pre-60S ribosomal subunits in the nucleolus and is required for their nuclear export and maturation. May promote cell proliferation possibly by increasing p53/TP53 protein levels, and consequently those of its downstream product CDKN1A/p21, and decreasing RPL23A protein levels.</text>
</comment>
<dbReference type="FunFam" id="3.40.50.300:FF:000559">
    <property type="entry name" value="Nuclear/nucleolar GTPase 2"/>
    <property type="match status" value="1"/>
</dbReference>
<evidence type="ECO:0000313" key="11">
    <source>
        <dbReference type="Proteomes" id="UP000663842"/>
    </source>
</evidence>
<evidence type="ECO:0000256" key="4">
    <source>
        <dbReference type="ARBA" id="ARBA00023242"/>
    </source>
</evidence>
<comment type="similarity">
    <text evidence="7">Belongs to the TRAFAC class YlqF/YawG GTPase family. NOG2 subfamily.</text>
</comment>
<feature type="non-terminal residue" evidence="10">
    <location>
        <position position="1"/>
    </location>
</feature>
<dbReference type="Pfam" id="PF08153">
    <property type="entry name" value="NGP1NT"/>
    <property type="match status" value="1"/>
</dbReference>
<comment type="subcellular location">
    <subcellularLocation>
        <location evidence="1 7">Nucleus</location>
        <location evidence="1 7">Nucleolus</location>
    </subcellularLocation>
</comment>
<dbReference type="Proteomes" id="UP000663842">
    <property type="component" value="Unassembled WGS sequence"/>
</dbReference>
<evidence type="ECO:0000256" key="5">
    <source>
        <dbReference type="ARBA" id="ARBA00054763"/>
    </source>
</evidence>
<dbReference type="InterPro" id="IPR030378">
    <property type="entry name" value="G_CP_dom"/>
</dbReference>
<proteinExistence type="inferred from homology"/>
<dbReference type="PANTHER" id="PTHR11089">
    <property type="entry name" value="GTP-BINDING PROTEIN-RELATED"/>
    <property type="match status" value="1"/>
</dbReference>
<name>A0A819JG75_9BILA</name>
<feature type="compositionally biased region" description="Polar residues" evidence="8">
    <location>
        <begin position="33"/>
        <end position="58"/>
    </location>
</feature>
<dbReference type="AlphaFoldDB" id="A0A819JG75"/>
<gene>
    <name evidence="10" type="ORF">UXM345_LOCUS12309</name>
</gene>
<organism evidence="10 11">
    <name type="scientific">Rotaria magnacalcarata</name>
    <dbReference type="NCBI Taxonomy" id="392030"/>
    <lineage>
        <taxon>Eukaryota</taxon>
        <taxon>Metazoa</taxon>
        <taxon>Spiralia</taxon>
        <taxon>Gnathifera</taxon>
        <taxon>Rotifera</taxon>
        <taxon>Eurotatoria</taxon>
        <taxon>Bdelloidea</taxon>
        <taxon>Philodinida</taxon>
        <taxon>Philodinidae</taxon>
        <taxon>Rotaria</taxon>
    </lineage>
</organism>